<dbReference type="RefSeq" id="WP_350891267.1">
    <property type="nucleotide sequence ID" value="NZ_JBEOTR010000016.1"/>
</dbReference>
<dbReference type="PANTHER" id="PTHR30213">
    <property type="entry name" value="INNER MEMBRANE PROTEIN YHJD"/>
    <property type="match status" value="1"/>
</dbReference>
<keyword evidence="4 6" id="KW-1133">Transmembrane helix</keyword>
<feature type="transmembrane region" description="Helical" evidence="6">
    <location>
        <begin position="33"/>
        <end position="58"/>
    </location>
</feature>
<dbReference type="EMBL" id="JBIVPC010000016">
    <property type="protein sequence ID" value="MFJ6039985.1"/>
    <property type="molecule type" value="Genomic_DNA"/>
</dbReference>
<keyword evidence="8" id="KW-1185">Reference proteome</keyword>
<comment type="subcellular location">
    <subcellularLocation>
        <location evidence="1">Cell membrane</location>
        <topology evidence="1">Multi-pass membrane protein</topology>
    </subcellularLocation>
</comment>
<gene>
    <name evidence="7" type="ORF">ACIQFM_27440</name>
</gene>
<evidence type="ECO:0000313" key="8">
    <source>
        <dbReference type="Proteomes" id="UP001617907"/>
    </source>
</evidence>
<feature type="transmembrane region" description="Helical" evidence="6">
    <location>
        <begin position="144"/>
        <end position="165"/>
    </location>
</feature>
<reference evidence="7 8" key="1">
    <citation type="submission" date="2024-10" db="EMBL/GenBank/DDBJ databases">
        <title>The Natural Products Discovery Center: Release of the First 8490 Sequenced Strains for Exploring Actinobacteria Biosynthetic Diversity.</title>
        <authorList>
            <person name="Kalkreuter E."/>
            <person name="Kautsar S.A."/>
            <person name="Yang D."/>
            <person name="Bader C.D."/>
            <person name="Teijaro C.N."/>
            <person name="Fluegel L."/>
            <person name="Davis C.M."/>
            <person name="Simpson J.R."/>
            <person name="Lauterbach L."/>
            <person name="Steele A.D."/>
            <person name="Gui C."/>
            <person name="Meng S."/>
            <person name="Li G."/>
            <person name="Viehrig K."/>
            <person name="Ye F."/>
            <person name="Su P."/>
            <person name="Kiefer A.F."/>
            <person name="Nichols A."/>
            <person name="Cepeda A.J."/>
            <person name="Yan W."/>
            <person name="Fan B."/>
            <person name="Jiang Y."/>
            <person name="Adhikari A."/>
            <person name="Zheng C.-J."/>
            <person name="Schuster L."/>
            <person name="Cowan T.M."/>
            <person name="Smanski M.J."/>
            <person name="Chevrette M.G."/>
            <person name="De Carvalho L.P.S."/>
            <person name="Shen B."/>
        </authorList>
    </citation>
    <scope>NUCLEOTIDE SEQUENCE [LARGE SCALE GENOMIC DNA]</scope>
    <source>
        <strain evidence="7 8">NPDC093086</strain>
    </source>
</reference>
<feature type="transmembrane region" description="Helical" evidence="6">
    <location>
        <begin position="177"/>
        <end position="199"/>
    </location>
</feature>
<evidence type="ECO:0000313" key="7">
    <source>
        <dbReference type="EMBL" id="MFJ6039985.1"/>
    </source>
</evidence>
<keyword evidence="2" id="KW-1003">Cell membrane</keyword>
<feature type="transmembrane region" description="Helical" evidence="6">
    <location>
        <begin position="245"/>
        <end position="269"/>
    </location>
</feature>
<accession>A0ABW8HGU8</accession>
<keyword evidence="3 6" id="KW-0812">Transmembrane</keyword>
<organism evidence="7 8">
    <name type="scientific">Streptomyces ardesiacus</name>
    <dbReference type="NCBI Taxonomy" id="285564"/>
    <lineage>
        <taxon>Bacteria</taxon>
        <taxon>Bacillati</taxon>
        <taxon>Actinomycetota</taxon>
        <taxon>Actinomycetes</taxon>
        <taxon>Kitasatosporales</taxon>
        <taxon>Streptomycetaceae</taxon>
        <taxon>Streptomyces</taxon>
    </lineage>
</organism>
<protein>
    <submittedName>
        <fullName evidence="7">YihY/virulence factor BrkB family protein</fullName>
    </submittedName>
</protein>
<evidence type="ECO:0000256" key="3">
    <source>
        <dbReference type="ARBA" id="ARBA00022692"/>
    </source>
</evidence>
<name>A0ABW8HGU8_9ACTN</name>
<feature type="transmembrane region" description="Helical" evidence="6">
    <location>
        <begin position="99"/>
        <end position="123"/>
    </location>
</feature>
<proteinExistence type="predicted"/>
<comment type="caution">
    <text evidence="7">The sequence shown here is derived from an EMBL/GenBank/DDBJ whole genome shotgun (WGS) entry which is preliminary data.</text>
</comment>
<feature type="transmembrane region" description="Helical" evidence="6">
    <location>
        <begin position="211"/>
        <end position="233"/>
    </location>
</feature>
<dbReference type="Pfam" id="PF03631">
    <property type="entry name" value="Virul_fac_BrkB"/>
    <property type="match status" value="1"/>
</dbReference>
<keyword evidence="5 6" id="KW-0472">Membrane</keyword>
<evidence type="ECO:0000256" key="2">
    <source>
        <dbReference type="ARBA" id="ARBA00022475"/>
    </source>
</evidence>
<evidence type="ECO:0000256" key="1">
    <source>
        <dbReference type="ARBA" id="ARBA00004651"/>
    </source>
</evidence>
<dbReference type="Proteomes" id="UP001617907">
    <property type="component" value="Unassembled WGS sequence"/>
</dbReference>
<dbReference type="PANTHER" id="PTHR30213:SF1">
    <property type="entry name" value="INNER MEMBRANE PROTEIN YHJD"/>
    <property type="match status" value="1"/>
</dbReference>
<evidence type="ECO:0000256" key="5">
    <source>
        <dbReference type="ARBA" id="ARBA00023136"/>
    </source>
</evidence>
<sequence>MDAVRRLDDFQRRHHWAGRPLGVVYKFADDQGLYLAALIAYYGFFSLFPLLLLLVSALTTLLQNDPALREQVLDSALRNFPVLGHQLQQNIHSFHSNGIALVVGVVGSLYGGLGVAQAIQHALNKVWAVPRHARPNPLHSRVRGFFFIGLLAVGLLATTGLSVLASSTDAFGLWTGLGPRSGAIAAVVLLNAALLILVVRILTRKRVGTRCLLVPAVGAACAWHALQWGGAYYVSHFLKGASATYGVFGVVLGLLTWLYLAALIFVLSVEAAAVGAHRLWPRSLLTPFTDNVSLTHADRLAYWSYATAESFKGFEKISVAFHGTPFTGTHPNDFGSWDEHRGDGPGTGT</sequence>
<dbReference type="NCBIfam" id="TIGR00765">
    <property type="entry name" value="yihY_not_rbn"/>
    <property type="match status" value="1"/>
</dbReference>
<dbReference type="InterPro" id="IPR017039">
    <property type="entry name" value="Virul_fac_BrkB"/>
</dbReference>
<evidence type="ECO:0000256" key="6">
    <source>
        <dbReference type="SAM" id="Phobius"/>
    </source>
</evidence>
<evidence type="ECO:0000256" key="4">
    <source>
        <dbReference type="ARBA" id="ARBA00022989"/>
    </source>
</evidence>